<dbReference type="InterPro" id="IPR010071">
    <property type="entry name" value="AA_adenyl_dom"/>
</dbReference>
<dbReference type="GO" id="GO:0031177">
    <property type="term" value="F:phosphopantetheine binding"/>
    <property type="evidence" value="ECO:0007669"/>
    <property type="project" value="TreeGrafter"/>
</dbReference>
<evidence type="ECO:0000313" key="6">
    <source>
        <dbReference type="Proteomes" id="UP001212152"/>
    </source>
</evidence>
<dbReference type="SUPFAM" id="SSF52777">
    <property type="entry name" value="CoA-dependent acyltransferases"/>
    <property type="match status" value="4"/>
</dbReference>
<dbReference type="PANTHER" id="PTHR45527">
    <property type="entry name" value="NONRIBOSOMAL PEPTIDE SYNTHETASE"/>
    <property type="match status" value="1"/>
</dbReference>
<dbReference type="InterPro" id="IPR036736">
    <property type="entry name" value="ACP-like_sf"/>
</dbReference>
<dbReference type="InterPro" id="IPR001242">
    <property type="entry name" value="Condensation_dom"/>
</dbReference>
<dbReference type="Gene3D" id="3.30.559.10">
    <property type="entry name" value="Chloramphenicol acetyltransferase-like domain"/>
    <property type="match status" value="2"/>
</dbReference>
<feature type="domain" description="Carrier" evidence="4">
    <location>
        <begin position="524"/>
        <end position="600"/>
    </location>
</feature>
<dbReference type="Gene3D" id="3.40.50.12780">
    <property type="entry name" value="N-terminal domain of ligase-like"/>
    <property type="match status" value="2"/>
</dbReference>
<dbReference type="SUPFAM" id="SSF56801">
    <property type="entry name" value="Acetyl-CoA synthetase-like"/>
    <property type="match status" value="2"/>
</dbReference>
<dbReference type="InterPro" id="IPR010060">
    <property type="entry name" value="NRPS_synth"/>
</dbReference>
<dbReference type="InterPro" id="IPR000873">
    <property type="entry name" value="AMP-dep_synth/lig_dom"/>
</dbReference>
<evidence type="ECO:0000256" key="2">
    <source>
        <dbReference type="ARBA" id="ARBA00022553"/>
    </source>
</evidence>
<reference evidence="5" key="1">
    <citation type="submission" date="2020-05" db="EMBL/GenBank/DDBJ databases">
        <title>Phylogenomic resolution of chytrid fungi.</title>
        <authorList>
            <person name="Stajich J.E."/>
            <person name="Amses K."/>
            <person name="Simmons R."/>
            <person name="Seto K."/>
            <person name="Myers J."/>
            <person name="Bonds A."/>
            <person name="Quandt C.A."/>
            <person name="Barry K."/>
            <person name="Liu P."/>
            <person name="Grigoriev I."/>
            <person name="Longcore J.E."/>
            <person name="James T.Y."/>
        </authorList>
    </citation>
    <scope>NUCLEOTIDE SEQUENCE</scope>
    <source>
        <strain evidence="5">JEL0379</strain>
    </source>
</reference>
<keyword evidence="6" id="KW-1185">Reference proteome</keyword>
<dbReference type="Pfam" id="PF00668">
    <property type="entry name" value="Condensation"/>
    <property type="match status" value="2"/>
</dbReference>
<dbReference type="InterPro" id="IPR045851">
    <property type="entry name" value="AMP-bd_C_sf"/>
</dbReference>
<dbReference type="PANTHER" id="PTHR45527:SF1">
    <property type="entry name" value="FATTY ACID SYNTHASE"/>
    <property type="match status" value="1"/>
</dbReference>
<protein>
    <recommendedName>
        <fullName evidence="4">Carrier domain-containing protein</fullName>
    </recommendedName>
</protein>
<dbReference type="GO" id="GO:0005737">
    <property type="term" value="C:cytoplasm"/>
    <property type="evidence" value="ECO:0007669"/>
    <property type="project" value="TreeGrafter"/>
</dbReference>
<dbReference type="InterPro" id="IPR042099">
    <property type="entry name" value="ANL_N_sf"/>
</dbReference>
<comment type="caution">
    <text evidence="5">The sequence shown here is derived from an EMBL/GenBank/DDBJ whole genome shotgun (WGS) entry which is preliminary data.</text>
</comment>
<sequence length="1983" mass="216472">MLSAQSARRVPRLIHHRFEDTARGDGALLVAAEHLGTSITYGQLDAQANALAGSLLLNHPGFCGRKAFVGLLCTRSLEMIVGVLAIIKTGAAYVPIDANLPDDRIAYMLKATGARLVLATSSLLADRLRVTQQQQQEHTQEEPQAACTVATVPPTNSAAAAAVVDWSATLDGILESRCSPSEDTDPLVTIFTSGSTGKPKPVLLSHVGPVNLLDYPAGRLGAAPNRRCGQFMNIGFDVAVGEIFATLSNRATLVLRDDTNPFSIVPSLDALTITPTGLARIDPASCPRLQHVTVAGEQVPSALVDKWAHLVTLYNGYGPSECSIIATFARLLPGEPVTIGKPVHNVTCHVVGPDGFHVTPGTPGELWIGGVGVSTGYLGLDKLTAERFLPNPFAGEGGLIYRTGDQVQLTPDGDLKCLGRLDNQIKIKGYRMELDEINHAMQDASCGVSIAVTIVVNQTLHAFVTPASVDTINLRKVIGKKLPVYMVPATITTLGSMPMSQNEKVDTKVLAAMVVQGESSQVSVPINEREFMMREIFAHILDIDVATIGRDSPFFSLGGDSITVLQLVSMARMRGFDVTLVQLYELQTVARLAAECGVLDDNRNASSEVADDVNDDEDGQSLIPLTPVQHWFLDAPYTPVNRFKQSSLWTLREAVHPDSVRSALEKLVQRHEVLHSTFSRSSYSADVWEHRRGALTDGTVPFVFTELALASSSTDHLASAVEDVDAMIDVESGILMAVALLKSNDTTSLYLTISHLVIDYVSWRIIAEELQSLLHGSELPPPSMPFRSWARQQRDSAKIFRAEEWAHHIDSSDTISPLLRADRFASQHATIKVSVPESAAVLNTAVRAYRSNVQELVLAALTKAYQIETEAEYLPMHIEGHGREQLRKNSQLDVSRTVGWFTAIYPVKFAILHGANKSPLSEHDSDAAHISSVKETLRGIPDKGISYGILRYLADADPNDLNLCRLKQHTQMNVLFNYHGQFQALGRSDSMFERRQGLKFVDRETDADSVPRAIEINVFFGANDELIMELDFDSGIYDLSIVDAWSRRWTVEMTRVVQHCLEVDAQGGSFTPSDFALSRAGTVASQQVLDQLRIEHLPGLGLIPIDCESVMPTTPLQAGFVLALAKDPVQYLIQCVVGISGDLDVDRFKAAWATIARRDPIHRTTFAMCDSAVYQVVLRQAANVFELEMEWTSAEDREEFLVADRMRGFDLGARSLMRCTLAKLKDTTGNSTDAGWEIVWTVHHSLVDATSIRMFWEDLWKVYSGVQDGLRSRPSFKVYLEHLAELDANAAAAETFWTTHLRDLSPVAPLSLIDATVKETDPSKRMMQREDTLELSMADLASFCSKNAVTATMVLQLAHALLVRTYTGRSQIVWGNVVSGRGSEGHANIRAPLINTIVSRLDMEADTPVPELLKALRSFQAASAEFEFTPLGNIQRWSSLDAGVPLFDTIFTCTLSGGLYVPKDVPFKIQGFEIRETTDVPLGISFELSSHGVKTVLHHHTNSVGPEVAGRMVDKLTHILQTLIGTEKTLTVDDLCSPGPKDTALARKFEAGPVEEMPFRLLHHAFERHAEVAPDFPAVEFEGEMLTYGELDVKANAVAHALINSGTTSGTLVGIYTTRRIEMVVGCLGVLKAGGAFCILNSDLPARRMEYYLEELQCSVLVCASGDVVPSPDVWKGTAVIAVDEILAKDLTPAERVKPDDTSIEEHHPAYAQFSSGSTGQPKGVLIPHKGITNTTYKGTMLCPESGVRVAQFMSISFDGCIFETFNALSNGNTLVLCGPDPLTAIRTVEAMISTPTGLHQFTAEDLKRVRNVASAGEACPDSLVETLGTRDGLTFRNLFGPCEVSIMSSGGPVTPGHFVHVGRPIRNTVTYILDDRLRPCPIGAVGEIFIAGAGVGIGYLNRPELNAEKFLTDPFRAGRMYRTGDRGRWTADGNIHFLGRVDDQVKLRGYRIEIEEIATVLQRFPGVEATALVVDNNILTAF</sequence>
<dbReference type="Proteomes" id="UP001212152">
    <property type="component" value="Unassembled WGS sequence"/>
</dbReference>
<dbReference type="NCBIfam" id="TIGR01733">
    <property type="entry name" value="AA-adenyl-dom"/>
    <property type="match status" value="2"/>
</dbReference>
<keyword evidence="1" id="KW-0596">Phosphopantetheine</keyword>
<accession>A0AAD5XJD6</accession>
<dbReference type="SUPFAM" id="SSF47336">
    <property type="entry name" value="ACP-like"/>
    <property type="match status" value="1"/>
</dbReference>
<dbReference type="PROSITE" id="PS00012">
    <property type="entry name" value="PHOSPHOPANTETHEINE"/>
    <property type="match status" value="1"/>
</dbReference>
<dbReference type="InterPro" id="IPR006162">
    <property type="entry name" value="Ppantetheine_attach_site"/>
</dbReference>
<evidence type="ECO:0000256" key="1">
    <source>
        <dbReference type="ARBA" id="ARBA00022450"/>
    </source>
</evidence>
<keyword evidence="2" id="KW-0597">Phosphoprotein</keyword>
<dbReference type="Gene3D" id="1.10.1200.10">
    <property type="entry name" value="ACP-like"/>
    <property type="match status" value="1"/>
</dbReference>
<dbReference type="GO" id="GO:0044550">
    <property type="term" value="P:secondary metabolite biosynthetic process"/>
    <property type="evidence" value="ECO:0007669"/>
    <property type="project" value="TreeGrafter"/>
</dbReference>
<dbReference type="Pfam" id="PF00550">
    <property type="entry name" value="PP-binding"/>
    <property type="match status" value="1"/>
</dbReference>
<dbReference type="Pfam" id="PF00501">
    <property type="entry name" value="AMP-binding"/>
    <property type="match status" value="2"/>
</dbReference>
<dbReference type="InterPro" id="IPR009081">
    <property type="entry name" value="PP-bd_ACP"/>
</dbReference>
<dbReference type="GO" id="GO:0016874">
    <property type="term" value="F:ligase activity"/>
    <property type="evidence" value="ECO:0007669"/>
    <property type="project" value="UniProtKB-KW"/>
</dbReference>
<dbReference type="InterPro" id="IPR023213">
    <property type="entry name" value="CAT-like_dom_sf"/>
</dbReference>
<dbReference type="NCBIfam" id="TIGR01720">
    <property type="entry name" value="NRPS-para261"/>
    <property type="match status" value="1"/>
</dbReference>
<proteinExistence type="predicted"/>
<keyword evidence="3" id="KW-0436">Ligase</keyword>
<feature type="non-terminal residue" evidence="5">
    <location>
        <position position="1983"/>
    </location>
</feature>
<dbReference type="CDD" id="cd05930">
    <property type="entry name" value="A_NRPS"/>
    <property type="match status" value="1"/>
</dbReference>
<dbReference type="GO" id="GO:0043041">
    <property type="term" value="P:amino acid activation for nonribosomal peptide biosynthetic process"/>
    <property type="evidence" value="ECO:0007669"/>
    <property type="project" value="TreeGrafter"/>
</dbReference>
<evidence type="ECO:0000256" key="3">
    <source>
        <dbReference type="ARBA" id="ARBA00022598"/>
    </source>
</evidence>
<gene>
    <name evidence="5" type="ORF">HDU87_000634</name>
</gene>
<name>A0AAD5XJD6_9FUNG</name>
<dbReference type="Gene3D" id="3.30.559.30">
    <property type="entry name" value="Nonribosomal peptide synthetase, condensation domain"/>
    <property type="match status" value="2"/>
</dbReference>
<organism evidence="5 6">
    <name type="scientific">Geranomyces variabilis</name>
    <dbReference type="NCBI Taxonomy" id="109894"/>
    <lineage>
        <taxon>Eukaryota</taxon>
        <taxon>Fungi</taxon>
        <taxon>Fungi incertae sedis</taxon>
        <taxon>Chytridiomycota</taxon>
        <taxon>Chytridiomycota incertae sedis</taxon>
        <taxon>Chytridiomycetes</taxon>
        <taxon>Spizellomycetales</taxon>
        <taxon>Powellomycetaceae</taxon>
        <taxon>Geranomyces</taxon>
    </lineage>
</organism>
<dbReference type="Gene3D" id="3.30.300.30">
    <property type="match status" value="2"/>
</dbReference>
<evidence type="ECO:0000259" key="4">
    <source>
        <dbReference type="PROSITE" id="PS50075"/>
    </source>
</evidence>
<dbReference type="EMBL" id="JADGJQ010000107">
    <property type="protein sequence ID" value="KAJ3169412.1"/>
    <property type="molecule type" value="Genomic_DNA"/>
</dbReference>
<evidence type="ECO:0000313" key="5">
    <source>
        <dbReference type="EMBL" id="KAJ3169412.1"/>
    </source>
</evidence>
<dbReference type="PROSITE" id="PS50075">
    <property type="entry name" value="CARRIER"/>
    <property type="match status" value="1"/>
</dbReference>